<evidence type="ECO:0000256" key="1">
    <source>
        <dbReference type="SAM" id="MobiDB-lite"/>
    </source>
</evidence>
<organism evidence="2 3">
    <name type="scientific">Rangifer tarandus platyrhynchus</name>
    <name type="common">Svalbard reindeer</name>
    <dbReference type="NCBI Taxonomy" id="3082113"/>
    <lineage>
        <taxon>Eukaryota</taxon>
        <taxon>Metazoa</taxon>
        <taxon>Chordata</taxon>
        <taxon>Craniata</taxon>
        <taxon>Vertebrata</taxon>
        <taxon>Euteleostomi</taxon>
        <taxon>Mammalia</taxon>
        <taxon>Eutheria</taxon>
        <taxon>Laurasiatheria</taxon>
        <taxon>Artiodactyla</taxon>
        <taxon>Ruminantia</taxon>
        <taxon>Pecora</taxon>
        <taxon>Cervidae</taxon>
        <taxon>Odocoileinae</taxon>
        <taxon>Rangifer</taxon>
    </lineage>
</organism>
<name>A0ABN8YWF4_RANTA</name>
<proteinExistence type="predicted"/>
<dbReference type="Proteomes" id="UP001176941">
    <property type="component" value="Chromosome 24"/>
</dbReference>
<evidence type="ECO:0000313" key="2">
    <source>
        <dbReference type="EMBL" id="CAI9165281.1"/>
    </source>
</evidence>
<keyword evidence="3" id="KW-1185">Reference proteome</keyword>
<gene>
    <name evidence="2" type="ORF">MRATA1EN1_LOCUS14243</name>
</gene>
<accession>A0ABN8YWF4</accession>
<sequence>MLKKETREPNFVLASVRRAIPGPVLSIQWFSPEPKLGRSFIPGTERAGPVRPELLVRSLPPAPGSPRSPRTEPASRRRSRSREDADKAWRLGAAAEVADGGRGGGGLGCHLPGRGEMPVQSTGKDALAKAAAQRSRPATKGDSASRLEAWLQGRPWSSMSLYLIRSLRAGPFLFRSRGTNISLGAFQDRALTILIVFVPGDSILWIPSVYKVPI</sequence>
<feature type="region of interest" description="Disordered" evidence="1">
    <location>
        <begin position="34"/>
        <end position="88"/>
    </location>
</feature>
<feature type="compositionally biased region" description="Basic and acidic residues" evidence="1">
    <location>
        <begin position="69"/>
        <end position="88"/>
    </location>
</feature>
<reference evidence="2" key="1">
    <citation type="submission" date="2023-04" db="EMBL/GenBank/DDBJ databases">
        <authorList>
            <consortium name="ELIXIR-Norway"/>
        </authorList>
    </citation>
    <scope>NUCLEOTIDE SEQUENCE [LARGE SCALE GENOMIC DNA]</scope>
</reference>
<protein>
    <submittedName>
        <fullName evidence="2">Uncharacterized protein</fullName>
    </submittedName>
</protein>
<evidence type="ECO:0000313" key="3">
    <source>
        <dbReference type="Proteomes" id="UP001176941"/>
    </source>
</evidence>
<dbReference type="EMBL" id="OX459960">
    <property type="protein sequence ID" value="CAI9165281.1"/>
    <property type="molecule type" value="Genomic_DNA"/>
</dbReference>